<evidence type="ECO:0000256" key="1">
    <source>
        <dbReference type="ARBA" id="ARBA00012513"/>
    </source>
</evidence>
<name>A0A1R2B843_9CILI</name>
<keyword evidence="4" id="KW-0547">Nucleotide-binding</keyword>
<dbReference type="GO" id="GO:0051726">
    <property type="term" value="P:regulation of cell cycle"/>
    <property type="evidence" value="ECO:0007669"/>
    <property type="project" value="TreeGrafter"/>
</dbReference>
<comment type="catalytic activity">
    <reaction evidence="7">
        <text>L-threonyl-[protein] + ATP = O-phospho-L-threonyl-[protein] + ADP + H(+)</text>
        <dbReference type="Rhea" id="RHEA:46608"/>
        <dbReference type="Rhea" id="RHEA-COMP:11060"/>
        <dbReference type="Rhea" id="RHEA-COMP:11605"/>
        <dbReference type="ChEBI" id="CHEBI:15378"/>
        <dbReference type="ChEBI" id="CHEBI:30013"/>
        <dbReference type="ChEBI" id="CHEBI:30616"/>
        <dbReference type="ChEBI" id="CHEBI:61977"/>
        <dbReference type="ChEBI" id="CHEBI:456216"/>
        <dbReference type="EC" id="2.7.11.1"/>
    </reaction>
</comment>
<dbReference type="InterPro" id="IPR011009">
    <property type="entry name" value="Kinase-like_dom_sf"/>
</dbReference>
<dbReference type="GO" id="GO:0005829">
    <property type="term" value="C:cytosol"/>
    <property type="evidence" value="ECO:0007669"/>
    <property type="project" value="TreeGrafter"/>
</dbReference>
<evidence type="ECO:0000256" key="6">
    <source>
        <dbReference type="ARBA" id="ARBA00022840"/>
    </source>
</evidence>
<dbReference type="PROSITE" id="PS50011">
    <property type="entry name" value="PROTEIN_KINASE_DOM"/>
    <property type="match status" value="1"/>
</dbReference>
<evidence type="ECO:0000259" key="10">
    <source>
        <dbReference type="PROSITE" id="PS50011"/>
    </source>
</evidence>
<evidence type="ECO:0000256" key="5">
    <source>
        <dbReference type="ARBA" id="ARBA00022777"/>
    </source>
</evidence>
<dbReference type="PROSITE" id="PS00108">
    <property type="entry name" value="PROTEIN_KINASE_ST"/>
    <property type="match status" value="1"/>
</dbReference>
<dbReference type="Proteomes" id="UP000187209">
    <property type="component" value="Unassembled WGS sequence"/>
</dbReference>
<proteinExistence type="predicted"/>
<dbReference type="GO" id="GO:0005524">
    <property type="term" value="F:ATP binding"/>
    <property type="evidence" value="ECO:0007669"/>
    <property type="project" value="UniProtKB-KW"/>
</dbReference>
<evidence type="ECO:0000256" key="2">
    <source>
        <dbReference type="ARBA" id="ARBA00022527"/>
    </source>
</evidence>
<dbReference type="CDD" id="cd14132">
    <property type="entry name" value="STKc_CK2_alpha"/>
    <property type="match status" value="1"/>
</dbReference>
<dbReference type="Gene3D" id="1.10.510.10">
    <property type="entry name" value="Transferase(Phosphotransferase) domain 1"/>
    <property type="match status" value="1"/>
</dbReference>
<evidence type="ECO:0000313" key="11">
    <source>
        <dbReference type="EMBL" id="OMJ72963.1"/>
    </source>
</evidence>
<dbReference type="InterPro" id="IPR045216">
    <property type="entry name" value="CK2_alpha"/>
</dbReference>
<sequence length="331" mass="38861">MRGIIKPRLYSEVNFIKSEEELNLSSVQIAWGKQENYEILRKLCRGKYSDVYEGLDMTSKSKVILKILKPIKRSKVLREIKILRTLESFSGVPKLLDIVKDNSTKTSALITEHYESQDIISLFSKIDDIDARFYLYEILKILDFAHSKGIMHRDIKPNNIIINHNTRTVKIIDWCLAEFYIPNTPYNVKVASRYYKAPELLVNYQYYDYSIDMWSFGVMFAGLIFGKNPFFHGHDNYDQLVKIVRMIGTVKFYEYLEKFDISLDDRFEDLKNHYKPKVLGKMVSSEMKLANDDALDLIGKILVFDHSERLLPSEAMKHPYFDPVREMRGNF</sequence>
<evidence type="ECO:0000313" key="12">
    <source>
        <dbReference type="Proteomes" id="UP000187209"/>
    </source>
</evidence>
<evidence type="ECO:0000256" key="7">
    <source>
        <dbReference type="ARBA" id="ARBA00047899"/>
    </source>
</evidence>
<evidence type="ECO:0000256" key="8">
    <source>
        <dbReference type="ARBA" id="ARBA00048679"/>
    </source>
</evidence>
<dbReference type="InterPro" id="IPR000719">
    <property type="entry name" value="Prot_kinase_dom"/>
</dbReference>
<keyword evidence="3" id="KW-0808">Transferase</keyword>
<keyword evidence="12" id="KW-1185">Reference proteome</keyword>
<keyword evidence="5" id="KW-0418">Kinase</keyword>
<evidence type="ECO:0000256" key="3">
    <source>
        <dbReference type="ARBA" id="ARBA00022679"/>
    </source>
</evidence>
<dbReference type="InterPro" id="IPR008271">
    <property type="entry name" value="Ser/Thr_kinase_AS"/>
</dbReference>
<keyword evidence="2" id="KW-0723">Serine/threonine-protein kinase</keyword>
<dbReference type="SUPFAM" id="SSF56112">
    <property type="entry name" value="Protein kinase-like (PK-like)"/>
    <property type="match status" value="1"/>
</dbReference>
<dbReference type="PANTHER" id="PTHR24054">
    <property type="entry name" value="CASEIN KINASE II SUBUNIT ALPHA"/>
    <property type="match status" value="1"/>
</dbReference>
<dbReference type="Gene3D" id="3.30.200.20">
    <property type="entry name" value="Phosphorylase Kinase, domain 1"/>
    <property type="match status" value="1"/>
</dbReference>
<evidence type="ECO:0000256" key="9">
    <source>
        <dbReference type="ARBA" id="ARBA00059329"/>
    </source>
</evidence>
<dbReference type="GO" id="GO:0005634">
    <property type="term" value="C:nucleus"/>
    <property type="evidence" value="ECO:0007669"/>
    <property type="project" value="TreeGrafter"/>
</dbReference>
<evidence type="ECO:0000256" key="4">
    <source>
        <dbReference type="ARBA" id="ARBA00022741"/>
    </source>
</evidence>
<dbReference type="SMART" id="SM00220">
    <property type="entry name" value="S_TKc"/>
    <property type="match status" value="1"/>
</dbReference>
<feature type="domain" description="Protein kinase" evidence="10">
    <location>
        <begin position="37"/>
        <end position="321"/>
    </location>
</feature>
<protein>
    <recommendedName>
        <fullName evidence="1">non-specific serine/threonine protein kinase</fullName>
        <ecNumber evidence="1">2.7.11.1</ecNumber>
    </recommendedName>
</protein>
<dbReference type="AlphaFoldDB" id="A0A1R2B843"/>
<gene>
    <name evidence="11" type="ORF">SteCoe_28471</name>
</gene>
<organism evidence="11 12">
    <name type="scientific">Stentor coeruleus</name>
    <dbReference type="NCBI Taxonomy" id="5963"/>
    <lineage>
        <taxon>Eukaryota</taxon>
        <taxon>Sar</taxon>
        <taxon>Alveolata</taxon>
        <taxon>Ciliophora</taxon>
        <taxon>Postciliodesmatophora</taxon>
        <taxon>Heterotrichea</taxon>
        <taxon>Heterotrichida</taxon>
        <taxon>Stentoridae</taxon>
        <taxon>Stentor</taxon>
    </lineage>
</organism>
<dbReference type="GO" id="GO:0004674">
    <property type="term" value="F:protein serine/threonine kinase activity"/>
    <property type="evidence" value="ECO:0007669"/>
    <property type="project" value="UniProtKB-KW"/>
</dbReference>
<comment type="caution">
    <text evidence="11">The sequence shown here is derived from an EMBL/GenBank/DDBJ whole genome shotgun (WGS) entry which is preliminary data.</text>
</comment>
<dbReference type="GO" id="GO:0005956">
    <property type="term" value="C:protein kinase CK2 complex"/>
    <property type="evidence" value="ECO:0007669"/>
    <property type="project" value="TreeGrafter"/>
</dbReference>
<dbReference type="OrthoDB" id="10254671at2759"/>
<dbReference type="FunFam" id="3.30.200.20:FF:000088">
    <property type="entry name" value="Casein kinase II subunit alpha"/>
    <property type="match status" value="1"/>
</dbReference>
<comment type="function">
    <text evidence="9">Casein kinases are operationally defined by their preferential utilization of acidic proteins such as caseins as substrates. The alpha chain contains the catalytic site.</text>
</comment>
<comment type="catalytic activity">
    <reaction evidence="8">
        <text>L-seryl-[protein] + ATP = O-phospho-L-seryl-[protein] + ADP + H(+)</text>
        <dbReference type="Rhea" id="RHEA:17989"/>
        <dbReference type="Rhea" id="RHEA-COMP:9863"/>
        <dbReference type="Rhea" id="RHEA-COMP:11604"/>
        <dbReference type="ChEBI" id="CHEBI:15378"/>
        <dbReference type="ChEBI" id="CHEBI:29999"/>
        <dbReference type="ChEBI" id="CHEBI:30616"/>
        <dbReference type="ChEBI" id="CHEBI:83421"/>
        <dbReference type="ChEBI" id="CHEBI:456216"/>
        <dbReference type="EC" id="2.7.11.1"/>
    </reaction>
</comment>
<dbReference type="PANTHER" id="PTHR24054:SF0">
    <property type="entry name" value="CASEIN KINASE II SUBUNIT ALPHA"/>
    <property type="match status" value="1"/>
</dbReference>
<accession>A0A1R2B843</accession>
<dbReference type="EMBL" id="MPUH01000859">
    <property type="protein sequence ID" value="OMJ72963.1"/>
    <property type="molecule type" value="Genomic_DNA"/>
</dbReference>
<keyword evidence="6" id="KW-0067">ATP-binding</keyword>
<dbReference type="FunFam" id="1.10.510.10:FF:000059">
    <property type="entry name" value="Casein kinase II subunit alpha"/>
    <property type="match status" value="1"/>
</dbReference>
<dbReference type="Pfam" id="PF00069">
    <property type="entry name" value="Pkinase"/>
    <property type="match status" value="1"/>
</dbReference>
<dbReference type="EC" id="2.7.11.1" evidence="1"/>
<reference evidence="11 12" key="1">
    <citation type="submission" date="2016-11" db="EMBL/GenBank/DDBJ databases">
        <title>The macronuclear genome of Stentor coeruleus: a giant cell with tiny introns.</title>
        <authorList>
            <person name="Slabodnick M."/>
            <person name="Ruby J.G."/>
            <person name="Reiff S.B."/>
            <person name="Swart E.C."/>
            <person name="Gosai S."/>
            <person name="Prabakaran S."/>
            <person name="Witkowska E."/>
            <person name="Larue G.E."/>
            <person name="Fisher S."/>
            <person name="Freeman R.M."/>
            <person name="Gunawardena J."/>
            <person name="Chu W."/>
            <person name="Stover N.A."/>
            <person name="Gregory B.D."/>
            <person name="Nowacki M."/>
            <person name="Derisi J."/>
            <person name="Roy S.W."/>
            <person name="Marshall W.F."/>
            <person name="Sood P."/>
        </authorList>
    </citation>
    <scope>NUCLEOTIDE SEQUENCE [LARGE SCALE GENOMIC DNA]</scope>
    <source>
        <strain evidence="11">WM001</strain>
    </source>
</reference>